<dbReference type="InterPro" id="IPR018764">
    <property type="entry name" value="RskA_C"/>
</dbReference>
<feature type="region of interest" description="Disordered" evidence="1">
    <location>
        <begin position="1"/>
        <end position="41"/>
    </location>
</feature>
<sequence length="203" mass="21078">METPLPRDDKASSSTPDYEPDYEPEQNAPDTGASEDPSVLHADQLTAEDDIPARRPMPAATKWILVAVAVVVLIIGAIAAVQTLGRSAEQDVLDASDVVTATVEGDEGASADVAVSTDRNAAVLTFRSLSAAGEGQIYQLWKIPANGSAPQSVGALSSENVSGEEPVIIENVIGFSEIALTLEARGGAQSPTPPFTLSVPLDQ</sequence>
<evidence type="ECO:0000313" key="4">
    <source>
        <dbReference type="EMBL" id="SDQ99672.1"/>
    </source>
</evidence>
<accession>A0A1H1FFA3</accession>
<dbReference type="GO" id="GO:0005886">
    <property type="term" value="C:plasma membrane"/>
    <property type="evidence" value="ECO:0007669"/>
    <property type="project" value="InterPro"/>
</dbReference>
<keyword evidence="5" id="KW-1185">Reference proteome</keyword>
<dbReference type="Proteomes" id="UP000181917">
    <property type="component" value="Unassembled WGS sequence"/>
</dbReference>
<dbReference type="STRING" id="37928.SAMN04489742_3422"/>
<dbReference type="EMBL" id="FNKH01000002">
    <property type="protein sequence ID" value="SDQ99672.1"/>
    <property type="molecule type" value="Genomic_DNA"/>
</dbReference>
<dbReference type="Pfam" id="PF10099">
    <property type="entry name" value="RskA_C"/>
    <property type="match status" value="1"/>
</dbReference>
<keyword evidence="2" id="KW-1133">Transmembrane helix</keyword>
<evidence type="ECO:0000256" key="1">
    <source>
        <dbReference type="SAM" id="MobiDB-lite"/>
    </source>
</evidence>
<dbReference type="KEGG" id="acry:AC20117_00380"/>
<dbReference type="OrthoDB" id="153510at2"/>
<protein>
    <submittedName>
        <fullName evidence="4">Anti-sigma-K factor rskA</fullName>
    </submittedName>
</protein>
<gene>
    <name evidence="4" type="ORF">SAMN04489742_3422</name>
</gene>
<evidence type="ECO:0000313" key="5">
    <source>
        <dbReference type="Proteomes" id="UP000181917"/>
    </source>
</evidence>
<proteinExistence type="predicted"/>
<keyword evidence="2" id="KW-0812">Transmembrane</keyword>
<feature type="domain" description="Anti-sigma K factor RskA C-terminal" evidence="3">
    <location>
        <begin position="64"/>
        <end position="193"/>
    </location>
</feature>
<feature type="transmembrane region" description="Helical" evidence="2">
    <location>
        <begin position="63"/>
        <end position="81"/>
    </location>
</feature>
<evidence type="ECO:0000259" key="3">
    <source>
        <dbReference type="Pfam" id="PF10099"/>
    </source>
</evidence>
<dbReference type="RefSeq" id="WP_074701544.1">
    <property type="nucleotide sequence ID" value="NZ_CP018863.1"/>
</dbReference>
<name>A0A1H1FFA3_9MICC</name>
<keyword evidence="2" id="KW-0472">Membrane</keyword>
<dbReference type="AlphaFoldDB" id="A0A1H1FFA3"/>
<evidence type="ECO:0000256" key="2">
    <source>
        <dbReference type="SAM" id="Phobius"/>
    </source>
</evidence>
<organism evidence="4 5">
    <name type="scientific">Crystallibacter crystallopoietes</name>
    <dbReference type="NCBI Taxonomy" id="37928"/>
    <lineage>
        <taxon>Bacteria</taxon>
        <taxon>Bacillati</taxon>
        <taxon>Actinomycetota</taxon>
        <taxon>Actinomycetes</taxon>
        <taxon>Micrococcales</taxon>
        <taxon>Micrococcaceae</taxon>
        <taxon>Crystallibacter</taxon>
    </lineage>
</organism>
<reference evidence="4 5" key="1">
    <citation type="submission" date="2016-10" db="EMBL/GenBank/DDBJ databases">
        <authorList>
            <person name="de Groot N.N."/>
        </authorList>
    </citation>
    <scope>NUCLEOTIDE SEQUENCE [LARGE SCALE GENOMIC DNA]</scope>
    <source>
        <strain evidence="4 5">DSM 20117</strain>
    </source>
</reference>
<feature type="compositionally biased region" description="Basic and acidic residues" evidence="1">
    <location>
        <begin position="1"/>
        <end position="11"/>
    </location>
</feature>